<evidence type="ECO:0000313" key="3">
    <source>
        <dbReference type="Proteomes" id="UP000216020"/>
    </source>
</evidence>
<feature type="transmembrane region" description="Helical" evidence="1">
    <location>
        <begin position="727"/>
        <end position="750"/>
    </location>
</feature>
<feature type="transmembrane region" description="Helical" evidence="1">
    <location>
        <begin position="316"/>
        <end position="333"/>
    </location>
</feature>
<dbReference type="PANTHER" id="PTHR33406">
    <property type="entry name" value="MEMBRANE PROTEIN MJ1562-RELATED"/>
    <property type="match status" value="1"/>
</dbReference>
<evidence type="ECO:0000256" key="1">
    <source>
        <dbReference type="SAM" id="Phobius"/>
    </source>
</evidence>
<dbReference type="InterPro" id="IPR050545">
    <property type="entry name" value="Mycobact_MmpL"/>
</dbReference>
<sequence length="791" mass="84110">MRPEISRLDTEAPNQRERLLSLIFRVAMVLVLLLGAWQSRHGLPVSSSLLDLLPHASSDTLRREADAQIQKPLTRQMVALVGAPERERAVELARGLGHLWNHSGLFASVQVDVDVDLDAVRKQLATQRLSLISGADRARFMNDPAAYAAQRVRELADPFSVGGLVPADQDLLGLARLAEKSLRPPGKLHFDLASGTLLTEQDGKYWVLLRAQTSGDAFDQRAPTAIAALVAESRAGVAKDGGELLATGGALYAASGQSQAQAESGWIGGGSLVGIVLLLLLALRRWRALLAFVPVAAGLLCGAVACAAVFGSVHILTLVIGASLIGIAVDFPLHYLGKSYGLPDWTARDALRRVLPGLSIILAATLVGYLALLFTPFPALTQTAVFSAAGLVGAYACTVCELPRWLRGWAPRPWKGLPRVAQGLLDTLSAWSARRTLPWLALGVALVCAGGLLKLRVQDDLRLWVSLPPSLLDQARRIGEITGIMPTSQYFLVRAPDLDTLYRRQADLGHNLDDLVAKHALASYLSLNQLLAPEAAQQQLRDRMRDPAWRARLTPSFGTVGVPAATVLANVDALIDLPPVKMTDALAGPLGESRRDLWLGEHDGQVAAIVSLQGLRDAGAVAAAAQGLEGVSYVDQTGDLNRSFASTRWEAAELKLLSYLIAAGLLWATLGRRAAWRLLAVPLAASACTLGALGILGQPLTLFSLFGLLLVSAIGLDYAIVMYERVAGAASCLIGVTLAALTTLVSFGLLGLSSTPAIANFGIAVALGVAFSVLFAPWVRPAPEFPHPPTR</sequence>
<dbReference type="GO" id="GO:0005886">
    <property type="term" value="C:plasma membrane"/>
    <property type="evidence" value="ECO:0007669"/>
    <property type="project" value="TreeGrafter"/>
</dbReference>
<feature type="transmembrane region" description="Helical" evidence="1">
    <location>
        <begin position="354"/>
        <end position="374"/>
    </location>
</feature>
<organism evidence="2 3">
    <name type="scientific">Bordetella genomosp. 10</name>
    <dbReference type="NCBI Taxonomy" id="1416804"/>
    <lineage>
        <taxon>Bacteria</taxon>
        <taxon>Pseudomonadati</taxon>
        <taxon>Pseudomonadota</taxon>
        <taxon>Betaproteobacteria</taxon>
        <taxon>Burkholderiales</taxon>
        <taxon>Alcaligenaceae</taxon>
        <taxon>Bordetella</taxon>
    </lineage>
</organism>
<keyword evidence="1" id="KW-0812">Transmembrane</keyword>
<feature type="transmembrane region" description="Helical" evidence="1">
    <location>
        <begin position="265"/>
        <end position="283"/>
    </location>
</feature>
<evidence type="ECO:0000313" key="2">
    <source>
        <dbReference type="EMBL" id="OZI29909.1"/>
    </source>
</evidence>
<dbReference type="EMBL" id="NEVM01000005">
    <property type="protein sequence ID" value="OZI29909.1"/>
    <property type="molecule type" value="Genomic_DNA"/>
</dbReference>
<feature type="transmembrane region" description="Helical" evidence="1">
    <location>
        <begin position="676"/>
        <end position="696"/>
    </location>
</feature>
<feature type="transmembrane region" description="Helical" evidence="1">
    <location>
        <begin position="436"/>
        <end position="453"/>
    </location>
</feature>
<name>A0A261RXW2_9BORD</name>
<dbReference type="SUPFAM" id="SSF82866">
    <property type="entry name" value="Multidrug efflux transporter AcrB transmembrane domain"/>
    <property type="match status" value="2"/>
</dbReference>
<dbReference type="Proteomes" id="UP000216020">
    <property type="component" value="Unassembled WGS sequence"/>
</dbReference>
<protein>
    <recommendedName>
        <fullName evidence="4">Membrane transport protein MMPL domain-containing protein</fullName>
    </recommendedName>
</protein>
<evidence type="ECO:0008006" key="4">
    <source>
        <dbReference type="Google" id="ProtNLM"/>
    </source>
</evidence>
<dbReference type="PANTHER" id="PTHR33406:SF13">
    <property type="entry name" value="MEMBRANE PROTEIN YDFJ"/>
    <property type="match status" value="1"/>
</dbReference>
<feature type="transmembrane region" description="Helical" evidence="1">
    <location>
        <begin position="757"/>
        <end position="779"/>
    </location>
</feature>
<feature type="transmembrane region" description="Helical" evidence="1">
    <location>
        <begin position="703"/>
        <end position="721"/>
    </location>
</feature>
<keyword evidence="1" id="KW-0472">Membrane</keyword>
<feature type="transmembrane region" description="Helical" evidence="1">
    <location>
        <begin position="290"/>
        <end position="310"/>
    </location>
</feature>
<gene>
    <name evidence="2" type="ORF">CAL29_17590</name>
</gene>
<accession>A0A261RXW2</accession>
<dbReference type="OrthoDB" id="9780358at2"/>
<keyword evidence="1" id="KW-1133">Transmembrane helix</keyword>
<dbReference type="AlphaFoldDB" id="A0A261RXW2"/>
<keyword evidence="3" id="KW-1185">Reference proteome</keyword>
<dbReference type="Gene3D" id="1.20.1640.10">
    <property type="entry name" value="Multidrug efflux transporter AcrB transmembrane domain"/>
    <property type="match status" value="2"/>
</dbReference>
<comment type="caution">
    <text evidence="2">The sequence shown here is derived from an EMBL/GenBank/DDBJ whole genome shotgun (WGS) entry which is preliminary data.</text>
</comment>
<dbReference type="RefSeq" id="WP_094854349.1">
    <property type="nucleotide sequence ID" value="NZ_NEVM01000005.1"/>
</dbReference>
<reference evidence="3" key="1">
    <citation type="submission" date="2017-05" db="EMBL/GenBank/DDBJ databases">
        <title>Complete and WGS of Bordetella genogroups.</title>
        <authorList>
            <person name="Spilker T."/>
            <person name="Lipuma J."/>
        </authorList>
    </citation>
    <scope>NUCLEOTIDE SEQUENCE [LARGE SCALE GENOMIC DNA]</scope>
    <source>
        <strain evidence="3">AU16122</strain>
    </source>
</reference>
<proteinExistence type="predicted"/>
<feature type="transmembrane region" description="Helical" evidence="1">
    <location>
        <begin position="20"/>
        <end position="37"/>
    </location>
</feature>